<proteinExistence type="predicted"/>
<reference evidence="1" key="1">
    <citation type="submission" date="2023-08" db="EMBL/GenBank/DDBJ databases">
        <authorList>
            <person name="Alioto T."/>
            <person name="Alioto T."/>
            <person name="Gomez Garrido J."/>
        </authorList>
    </citation>
    <scope>NUCLEOTIDE SEQUENCE</scope>
</reference>
<keyword evidence="2" id="KW-1185">Reference proteome</keyword>
<dbReference type="EMBL" id="OY660870">
    <property type="protein sequence ID" value="CAJ1060222.1"/>
    <property type="molecule type" value="Genomic_DNA"/>
</dbReference>
<dbReference type="AlphaFoldDB" id="A0AAV1FG91"/>
<dbReference type="Proteomes" id="UP001178508">
    <property type="component" value="Chromosome 7"/>
</dbReference>
<sequence>MKAFGGVSEIPMCADRQKMRNSPLTTTFDRERVLRADLFLKIFYTLHRYTSTYTHLPLHLSHLTNTHTHTHTTHKFSRSTSAEFDCLLFHLSTERLLISSVTTSVRCQK</sequence>
<protein>
    <submittedName>
        <fullName evidence="1">Uncharacterized protein</fullName>
    </submittedName>
</protein>
<accession>A0AAV1FG91</accession>
<organism evidence="1 2">
    <name type="scientific">Xyrichtys novacula</name>
    <name type="common">Pearly razorfish</name>
    <name type="synonym">Hemipteronotus novacula</name>
    <dbReference type="NCBI Taxonomy" id="13765"/>
    <lineage>
        <taxon>Eukaryota</taxon>
        <taxon>Metazoa</taxon>
        <taxon>Chordata</taxon>
        <taxon>Craniata</taxon>
        <taxon>Vertebrata</taxon>
        <taxon>Euteleostomi</taxon>
        <taxon>Actinopterygii</taxon>
        <taxon>Neopterygii</taxon>
        <taxon>Teleostei</taxon>
        <taxon>Neoteleostei</taxon>
        <taxon>Acanthomorphata</taxon>
        <taxon>Eupercaria</taxon>
        <taxon>Labriformes</taxon>
        <taxon>Labridae</taxon>
        <taxon>Xyrichtys</taxon>
    </lineage>
</organism>
<evidence type="ECO:0000313" key="2">
    <source>
        <dbReference type="Proteomes" id="UP001178508"/>
    </source>
</evidence>
<gene>
    <name evidence="1" type="ORF">XNOV1_A013974</name>
</gene>
<evidence type="ECO:0000313" key="1">
    <source>
        <dbReference type="EMBL" id="CAJ1060222.1"/>
    </source>
</evidence>
<name>A0AAV1FG91_XYRNO</name>